<feature type="non-terminal residue" evidence="2">
    <location>
        <position position="1"/>
    </location>
</feature>
<evidence type="ECO:0000313" key="3">
    <source>
        <dbReference type="Proteomes" id="UP000044602"/>
    </source>
</evidence>
<protein>
    <submittedName>
        <fullName evidence="2">Uncharacterized protein</fullName>
    </submittedName>
</protein>
<evidence type="ECO:0000313" key="2">
    <source>
        <dbReference type="EMBL" id="CRK25559.1"/>
    </source>
</evidence>
<dbReference type="Proteomes" id="UP000044602">
    <property type="component" value="Unassembled WGS sequence"/>
</dbReference>
<feature type="compositionally biased region" description="Polar residues" evidence="1">
    <location>
        <begin position="28"/>
        <end position="45"/>
    </location>
</feature>
<gene>
    <name evidence="2" type="ORF">BN1708_018159</name>
</gene>
<feature type="non-terminal residue" evidence="2">
    <location>
        <position position="104"/>
    </location>
</feature>
<name>A0A0G4LUB7_VERLO</name>
<proteinExistence type="predicted"/>
<sequence length="104" mass="11449">LATSSPRFSRLSRMSWSLSTSTMSTLSHRQPTFTAGSKSQKQSPGHPSCLPSRSTTTQSCTRSLTGLCPARRNTMTQLCRRSSTSSLKAPRSTMMLSCKRSWTD</sequence>
<organism evidence="2 3">
    <name type="scientific">Verticillium longisporum</name>
    <name type="common">Verticillium dahliae var. longisporum</name>
    <dbReference type="NCBI Taxonomy" id="100787"/>
    <lineage>
        <taxon>Eukaryota</taxon>
        <taxon>Fungi</taxon>
        <taxon>Dikarya</taxon>
        <taxon>Ascomycota</taxon>
        <taxon>Pezizomycotina</taxon>
        <taxon>Sordariomycetes</taxon>
        <taxon>Hypocreomycetidae</taxon>
        <taxon>Glomerellales</taxon>
        <taxon>Plectosphaerellaceae</taxon>
        <taxon>Verticillium</taxon>
    </lineage>
</organism>
<keyword evidence="3" id="KW-1185">Reference proteome</keyword>
<reference evidence="2 3" key="1">
    <citation type="submission" date="2015-05" db="EMBL/GenBank/DDBJ databases">
        <authorList>
            <person name="Wang D.B."/>
            <person name="Wang M."/>
        </authorList>
    </citation>
    <scope>NUCLEOTIDE SEQUENCE [LARGE SCALE GENOMIC DNA]</scope>
    <source>
        <strain evidence="2">VL1</strain>
    </source>
</reference>
<feature type="region of interest" description="Disordered" evidence="1">
    <location>
        <begin position="19"/>
        <end position="59"/>
    </location>
</feature>
<accession>A0A0G4LUB7</accession>
<dbReference type="AlphaFoldDB" id="A0A0G4LUB7"/>
<dbReference type="EMBL" id="CVQH01018914">
    <property type="protein sequence ID" value="CRK25559.1"/>
    <property type="molecule type" value="Genomic_DNA"/>
</dbReference>
<evidence type="ECO:0000256" key="1">
    <source>
        <dbReference type="SAM" id="MobiDB-lite"/>
    </source>
</evidence>
<feature type="region of interest" description="Disordered" evidence="1">
    <location>
        <begin position="79"/>
        <end position="104"/>
    </location>
</feature>